<name>A0A4R6K280_9ACTN</name>
<evidence type="ECO:0000313" key="3">
    <source>
        <dbReference type="Proteomes" id="UP000294901"/>
    </source>
</evidence>
<keyword evidence="3" id="KW-1185">Reference proteome</keyword>
<proteinExistence type="predicted"/>
<feature type="chain" id="PRO_5020863719" description="Secreted protein" evidence="1">
    <location>
        <begin position="28"/>
        <end position="107"/>
    </location>
</feature>
<reference evidence="2 3" key="1">
    <citation type="submission" date="2019-03" db="EMBL/GenBank/DDBJ databases">
        <title>Sequencing the genomes of 1000 actinobacteria strains.</title>
        <authorList>
            <person name="Klenk H.-P."/>
        </authorList>
    </citation>
    <scope>NUCLEOTIDE SEQUENCE [LARGE SCALE GENOMIC DNA]</scope>
    <source>
        <strain evidence="2 3">DSM 43805</strain>
    </source>
</reference>
<evidence type="ECO:0000256" key="1">
    <source>
        <dbReference type="SAM" id="SignalP"/>
    </source>
</evidence>
<feature type="signal peptide" evidence="1">
    <location>
        <begin position="1"/>
        <end position="27"/>
    </location>
</feature>
<dbReference type="Proteomes" id="UP000294901">
    <property type="component" value="Unassembled WGS sequence"/>
</dbReference>
<sequence>MRHRILALAAATAAVAALVAVPTAAQAATAADTIPLWQCVQGGGVGLPSSVNGTITSILCFGGSSNTNNVTNDPATGCLAPTVWTEKVTVIHAVPYGTFRIPYLTCV</sequence>
<comment type="caution">
    <text evidence="2">The sequence shown here is derived from an EMBL/GenBank/DDBJ whole genome shotgun (WGS) entry which is preliminary data.</text>
</comment>
<dbReference type="AlphaFoldDB" id="A0A4R6K280"/>
<dbReference type="RefSeq" id="WP_133876314.1">
    <property type="nucleotide sequence ID" value="NZ_BOMD01000062.1"/>
</dbReference>
<keyword evidence="1" id="KW-0732">Signal</keyword>
<dbReference type="EMBL" id="SNWR01000001">
    <property type="protein sequence ID" value="TDO42422.1"/>
    <property type="molecule type" value="Genomic_DNA"/>
</dbReference>
<accession>A0A4R6K280</accession>
<protein>
    <recommendedName>
        <fullName evidence="4">Secreted protein</fullName>
    </recommendedName>
</protein>
<evidence type="ECO:0000313" key="2">
    <source>
        <dbReference type="EMBL" id="TDO42422.1"/>
    </source>
</evidence>
<gene>
    <name evidence="2" type="ORF">C8E87_6194</name>
</gene>
<evidence type="ECO:0008006" key="4">
    <source>
        <dbReference type="Google" id="ProtNLM"/>
    </source>
</evidence>
<organism evidence="2 3">
    <name type="scientific">Paractinoplanes brasiliensis</name>
    <dbReference type="NCBI Taxonomy" id="52695"/>
    <lineage>
        <taxon>Bacteria</taxon>
        <taxon>Bacillati</taxon>
        <taxon>Actinomycetota</taxon>
        <taxon>Actinomycetes</taxon>
        <taxon>Micromonosporales</taxon>
        <taxon>Micromonosporaceae</taxon>
        <taxon>Paractinoplanes</taxon>
    </lineage>
</organism>